<dbReference type="Pfam" id="PF02984">
    <property type="entry name" value="Cyclin_C"/>
    <property type="match status" value="1"/>
</dbReference>
<evidence type="ECO:0000256" key="4">
    <source>
        <dbReference type="ARBA" id="ARBA00023306"/>
    </source>
</evidence>
<keyword evidence="4" id="KW-0131">Cell cycle</keyword>
<evidence type="ECO:0000256" key="1">
    <source>
        <dbReference type="ARBA" id="ARBA00011177"/>
    </source>
</evidence>
<sequence>MIASKVHYRFKLLEETLYLTVNLIDRFLAVHSVAKKNLQLEEVCFPGMEDFIQISEKAFEVKEILNMETLMLNTLQFKLSVPTPYVFMKRFLKAAQSDEELELLSFFLMELCLLESVMVKYKPSLLAAAAVFTAQCTIKGLKEWSKTSE</sequence>
<organism evidence="8 9">
    <name type="scientific">Cucurbita moschata</name>
    <name type="common">Winter crookneck squash</name>
    <name type="synonym">Cucurbita pepo var. moschata</name>
    <dbReference type="NCBI Taxonomy" id="3662"/>
    <lineage>
        <taxon>Eukaryota</taxon>
        <taxon>Viridiplantae</taxon>
        <taxon>Streptophyta</taxon>
        <taxon>Embryophyta</taxon>
        <taxon>Tracheophyta</taxon>
        <taxon>Spermatophyta</taxon>
        <taxon>Magnoliopsida</taxon>
        <taxon>eudicotyledons</taxon>
        <taxon>Gunneridae</taxon>
        <taxon>Pentapetalae</taxon>
        <taxon>rosids</taxon>
        <taxon>fabids</taxon>
        <taxon>Cucurbitales</taxon>
        <taxon>Cucurbitaceae</taxon>
        <taxon>Cucurbiteae</taxon>
        <taxon>Cucurbita</taxon>
    </lineage>
</organism>
<proteinExistence type="inferred from homology"/>
<evidence type="ECO:0000256" key="2">
    <source>
        <dbReference type="ARBA" id="ARBA00022618"/>
    </source>
</evidence>
<evidence type="ECO:0000256" key="6">
    <source>
        <dbReference type="RuleBase" id="RU000383"/>
    </source>
</evidence>
<comment type="similarity">
    <text evidence="6">Belongs to the cyclin family.</text>
</comment>
<keyword evidence="8" id="KW-1185">Reference proteome</keyword>
<dbReference type="AlphaFoldDB" id="A0A6J1F4M6"/>
<reference evidence="9" key="1">
    <citation type="submission" date="2025-08" db="UniProtKB">
        <authorList>
            <consortium name="RefSeq"/>
        </authorList>
    </citation>
    <scope>IDENTIFICATION</scope>
    <source>
        <tissue evidence="9">Young leaves</tissue>
    </source>
</reference>
<feature type="domain" description="Cyclin-like" evidence="7">
    <location>
        <begin position="86"/>
        <end position="149"/>
    </location>
</feature>
<dbReference type="SUPFAM" id="SSF47954">
    <property type="entry name" value="Cyclin-like"/>
    <property type="match status" value="2"/>
</dbReference>
<dbReference type="PANTHER" id="PTHR10177">
    <property type="entry name" value="CYCLINS"/>
    <property type="match status" value="1"/>
</dbReference>
<comment type="subunit">
    <text evidence="1">Interacts with the CDC2 protein kinase to form a serine/threonine kinase holoenzyme complex also known as maturation promoting factor (MPF). The cyclin subunit imparts substrate specificity to the complex.</text>
</comment>
<dbReference type="GO" id="GO:0051301">
    <property type="term" value="P:cell division"/>
    <property type="evidence" value="ECO:0007669"/>
    <property type="project" value="UniProtKB-KW"/>
</dbReference>
<dbReference type="KEGG" id="cmos:111440660"/>
<dbReference type="InterPro" id="IPR036915">
    <property type="entry name" value="Cyclin-like_sf"/>
</dbReference>
<dbReference type="InterPro" id="IPR013763">
    <property type="entry name" value="Cyclin-like_dom"/>
</dbReference>
<evidence type="ECO:0000313" key="8">
    <source>
        <dbReference type="Proteomes" id="UP000504609"/>
    </source>
</evidence>
<dbReference type="InterPro" id="IPR004367">
    <property type="entry name" value="Cyclin_C-dom"/>
</dbReference>
<dbReference type="Gene3D" id="1.10.472.10">
    <property type="entry name" value="Cyclin-like"/>
    <property type="match status" value="3"/>
</dbReference>
<feature type="domain" description="Cyclin-like" evidence="7">
    <location>
        <begin position="4"/>
        <end position="73"/>
    </location>
</feature>
<evidence type="ECO:0000256" key="5">
    <source>
        <dbReference type="ARBA" id="ARBA00032263"/>
    </source>
</evidence>
<evidence type="ECO:0000259" key="7">
    <source>
        <dbReference type="SMART" id="SM00385"/>
    </source>
</evidence>
<dbReference type="InterPro" id="IPR039361">
    <property type="entry name" value="Cyclin"/>
</dbReference>
<keyword evidence="2" id="KW-0132">Cell division</keyword>
<dbReference type="InterPro" id="IPR006671">
    <property type="entry name" value="Cyclin_N"/>
</dbReference>
<evidence type="ECO:0000313" key="9">
    <source>
        <dbReference type="RefSeq" id="XP_022933350.1"/>
    </source>
</evidence>
<dbReference type="GeneID" id="111440660"/>
<evidence type="ECO:0000256" key="3">
    <source>
        <dbReference type="ARBA" id="ARBA00023127"/>
    </source>
</evidence>
<gene>
    <name evidence="9" type="primary">LOC111440660</name>
</gene>
<dbReference type="RefSeq" id="XP_022933350.1">
    <property type="nucleotide sequence ID" value="XM_023077582.1"/>
</dbReference>
<dbReference type="Proteomes" id="UP000504609">
    <property type="component" value="Unplaced"/>
</dbReference>
<dbReference type="Pfam" id="PF00134">
    <property type="entry name" value="Cyclin_N"/>
    <property type="match status" value="1"/>
</dbReference>
<dbReference type="SMART" id="SM00385">
    <property type="entry name" value="CYCLIN"/>
    <property type="match status" value="2"/>
</dbReference>
<name>A0A6J1F4M6_CUCMO</name>
<accession>A0A6J1F4M6</accession>
<keyword evidence="3 6" id="KW-0195">Cyclin</keyword>
<protein>
    <recommendedName>
        <fullName evidence="5">B-like cyclin</fullName>
    </recommendedName>
</protein>